<dbReference type="EMBL" id="PKPP01012927">
    <property type="protein sequence ID" value="PWA41663.1"/>
    <property type="molecule type" value="Genomic_DNA"/>
</dbReference>
<name>A0A2U1KY27_ARTAN</name>
<accession>A0A2U1KY27</accession>
<evidence type="ECO:0000313" key="2">
    <source>
        <dbReference type="Proteomes" id="UP000245207"/>
    </source>
</evidence>
<keyword evidence="1" id="KW-0808">Transferase</keyword>
<reference evidence="1 2" key="1">
    <citation type="journal article" date="2018" name="Mol. Plant">
        <title>The genome of Artemisia annua provides insight into the evolution of Asteraceae family and artemisinin biosynthesis.</title>
        <authorList>
            <person name="Shen Q."/>
            <person name="Zhang L."/>
            <person name="Liao Z."/>
            <person name="Wang S."/>
            <person name="Yan T."/>
            <person name="Shi P."/>
            <person name="Liu M."/>
            <person name="Fu X."/>
            <person name="Pan Q."/>
            <person name="Wang Y."/>
            <person name="Lv Z."/>
            <person name="Lu X."/>
            <person name="Zhang F."/>
            <person name="Jiang W."/>
            <person name="Ma Y."/>
            <person name="Chen M."/>
            <person name="Hao X."/>
            <person name="Li L."/>
            <person name="Tang Y."/>
            <person name="Lv G."/>
            <person name="Zhou Y."/>
            <person name="Sun X."/>
            <person name="Brodelius P.E."/>
            <person name="Rose J.K.C."/>
            <person name="Tang K."/>
        </authorList>
    </citation>
    <scope>NUCLEOTIDE SEQUENCE [LARGE SCALE GENOMIC DNA]</scope>
    <source>
        <strain evidence="2">cv. Huhao1</strain>
        <tissue evidence="1">Leaf</tissue>
    </source>
</reference>
<dbReference type="GO" id="GO:0016301">
    <property type="term" value="F:kinase activity"/>
    <property type="evidence" value="ECO:0007669"/>
    <property type="project" value="UniProtKB-KW"/>
</dbReference>
<keyword evidence="1" id="KW-0418">Kinase</keyword>
<evidence type="ECO:0000313" key="1">
    <source>
        <dbReference type="EMBL" id="PWA41663.1"/>
    </source>
</evidence>
<protein>
    <submittedName>
        <fullName evidence="1">Putative serine/threonine-protein kinase WNK5</fullName>
    </submittedName>
</protein>
<comment type="caution">
    <text evidence="1">The sequence shown here is derived from an EMBL/GenBank/DDBJ whole genome shotgun (WGS) entry which is preliminary data.</text>
</comment>
<gene>
    <name evidence="1" type="ORF">CTI12_AA551860</name>
</gene>
<dbReference type="Proteomes" id="UP000245207">
    <property type="component" value="Unassembled WGS sequence"/>
</dbReference>
<dbReference type="STRING" id="35608.A0A2U1KY27"/>
<proteinExistence type="predicted"/>
<keyword evidence="2" id="KW-1185">Reference proteome</keyword>
<sequence length="220" mass="24942">MKKIFSSISKLDQQRDNQVLIFQAIGVFARETAITYPPPGWLPKRANNMGRWGVAFRGCGQQEITSKFKCFSVETLAKEEGTLLTIACYLPTPPIHLARSLDLYQLLSMNPLSRPKMQASCQDRIQLLYPNTPQNPKLPLLTRLINQYDSHAIVDCRPDHVDPQLDMILLSAISQLTKNIYFPFDIQNDTAHDVSAEMVKELDIIHRKPIDSADMIEGDC</sequence>
<dbReference type="OrthoDB" id="3222at2759"/>
<organism evidence="1 2">
    <name type="scientific">Artemisia annua</name>
    <name type="common">Sweet wormwood</name>
    <dbReference type="NCBI Taxonomy" id="35608"/>
    <lineage>
        <taxon>Eukaryota</taxon>
        <taxon>Viridiplantae</taxon>
        <taxon>Streptophyta</taxon>
        <taxon>Embryophyta</taxon>
        <taxon>Tracheophyta</taxon>
        <taxon>Spermatophyta</taxon>
        <taxon>Magnoliopsida</taxon>
        <taxon>eudicotyledons</taxon>
        <taxon>Gunneridae</taxon>
        <taxon>Pentapetalae</taxon>
        <taxon>asterids</taxon>
        <taxon>campanulids</taxon>
        <taxon>Asterales</taxon>
        <taxon>Asteraceae</taxon>
        <taxon>Asteroideae</taxon>
        <taxon>Anthemideae</taxon>
        <taxon>Artemisiinae</taxon>
        <taxon>Artemisia</taxon>
    </lineage>
</organism>
<dbReference type="AlphaFoldDB" id="A0A2U1KY27"/>